<dbReference type="Proteomes" id="UP001064971">
    <property type="component" value="Chromosome"/>
</dbReference>
<sequence length="182" mass="19526">MMPPPEKDTFPPALSYLLDVRSYDGRGASRRWLLACLCLLASLVYLGRASGPSNPAPFSTVQGRAVETRATPQAHLVPERNFRAPDEMDGRATADKAEGHRSSPEHRASERLGAAPNAPPAGHPHAAHCPFCFTSAFALEADGAFLVTVGRWRPVRLPAAAVRPSLAVLRHADPRAPPARQG</sequence>
<feature type="region of interest" description="Disordered" evidence="1">
    <location>
        <begin position="83"/>
        <end position="121"/>
    </location>
</feature>
<evidence type="ECO:0008006" key="4">
    <source>
        <dbReference type="Google" id="ProtNLM"/>
    </source>
</evidence>
<gene>
    <name evidence="2" type="ORF">DAETH_13890</name>
</gene>
<keyword evidence="3" id="KW-1185">Reference proteome</keyword>
<proteinExistence type="predicted"/>
<reference evidence="2" key="1">
    <citation type="submission" date="2022-07" db="EMBL/GenBank/DDBJ databases">
        <title>Complete Genome Sequence of the Radioresistant Bacterium Deinococcus aetherius ST0316, Isolated from the Air Dust collected in Lower Stratosphere above Japan.</title>
        <authorList>
            <person name="Satoh K."/>
            <person name="Hagiwara K."/>
            <person name="Katsumata K."/>
            <person name="Kubo A."/>
            <person name="Yokobori S."/>
            <person name="Yamagishi A."/>
            <person name="Oono Y."/>
            <person name="Narumi I."/>
        </authorList>
    </citation>
    <scope>NUCLEOTIDE SEQUENCE</scope>
    <source>
        <strain evidence="2">ST0316</strain>
    </source>
</reference>
<evidence type="ECO:0000313" key="2">
    <source>
        <dbReference type="EMBL" id="BDP41420.1"/>
    </source>
</evidence>
<evidence type="ECO:0000313" key="3">
    <source>
        <dbReference type="Proteomes" id="UP001064971"/>
    </source>
</evidence>
<protein>
    <recommendedName>
        <fullName evidence="4">DUF2946 domain-containing protein</fullName>
    </recommendedName>
</protein>
<organism evidence="2 3">
    <name type="scientific">Deinococcus aetherius</name>
    <dbReference type="NCBI Taxonomy" id="200252"/>
    <lineage>
        <taxon>Bacteria</taxon>
        <taxon>Thermotogati</taxon>
        <taxon>Deinococcota</taxon>
        <taxon>Deinococci</taxon>
        <taxon>Deinococcales</taxon>
        <taxon>Deinococcaceae</taxon>
        <taxon>Deinococcus</taxon>
    </lineage>
</organism>
<evidence type="ECO:0000256" key="1">
    <source>
        <dbReference type="SAM" id="MobiDB-lite"/>
    </source>
</evidence>
<feature type="compositionally biased region" description="Basic and acidic residues" evidence="1">
    <location>
        <begin position="83"/>
        <end position="110"/>
    </location>
</feature>
<accession>A0ABM8AC99</accession>
<name>A0ABM8AC99_9DEIO</name>
<dbReference type="EMBL" id="AP026560">
    <property type="protein sequence ID" value="BDP41420.1"/>
    <property type="molecule type" value="Genomic_DNA"/>
</dbReference>